<evidence type="ECO:0000313" key="3">
    <source>
        <dbReference type="Proteomes" id="UP000000305"/>
    </source>
</evidence>
<dbReference type="GO" id="GO:0005524">
    <property type="term" value="F:ATP binding"/>
    <property type="evidence" value="ECO:0007669"/>
    <property type="project" value="InterPro"/>
</dbReference>
<dbReference type="KEGG" id="dpx:DAPPUDRAFT_256719"/>
<dbReference type="Pfam" id="PF07714">
    <property type="entry name" value="PK_Tyr_Ser-Thr"/>
    <property type="match status" value="1"/>
</dbReference>
<dbReference type="PANTHER" id="PTHR24416">
    <property type="entry name" value="TYROSINE-PROTEIN KINASE RECEPTOR"/>
    <property type="match status" value="1"/>
</dbReference>
<dbReference type="InterPro" id="IPR001245">
    <property type="entry name" value="Ser-Thr/Tyr_kinase_cat_dom"/>
</dbReference>
<name>E9HBY0_DAPPU</name>
<dbReference type="Proteomes" id="UP000000305">
    <property type="component" value="Unassembled WGS sequence"/>
</dbReference>
<dbReference type="AlphaFoldDB" id="E9HBY0"/>
<sequence length="84" mass="9565">MGACTKTHVKEEILVIIDFCRFGNLKSYLIKHRNKFINQLNELDNFLPEDETVLHGNLAIRNVLLADHGVVKVADSGMARKMKE</sequence>
<dbReference type="OrthoDB" id="3256376at2759"/>
<dbReference type="InParanoid" id="E9HBY0"/>
<keyword evidence="3" id="KW-1185">Reference proteome</keyword>
<dbReference type="EMBL" id="GL732618">
    <property type="protein sequence ID" value="EFX70666.1"/>
    <property type="molecule type" value="Genomic_DNA"/>
</dbReference>
<dbReference type="InterPro" id="IPR011009">
    <property type="entry name" value="Kinase-like_dom_sf"/>
</dbReference>
<dbReference type="HOGENOM" id="CLU_2529753_0_0_1"/>
<evidence type="ECO:0000313" key="2">
    <source>
        <dbReference type="EMBL" id="EFX70666.1"/>
    </source>
</evidence>
<dbReference type="GO" id="GO:0004672">
    <property type="term" value="F:protein kinase activity"/>
    <property type="evidence" value="ECO:0007669"/>
    <property type="project" value="InterPro"/>
</dbReference>
<dbReference type="InterPro" id="IPR050122">
    <property type="entry name" value="RTK"/>
</dbReference>
<reference evidence="2 3" key="1">
    <citation type="journal article" date="2011" name="Science">
        <title>The ecoresponsive genome of Daphnia pulex.</title>
        <authorList>
            <person name="Colbourne J.K."/>
            <person name="Pfrender M.E."/>
            <person name="Gilbert D."/>
            <person name="Thomas W.K."/>
            <person name="Tucker A."/>
            <person name="Oakley T.H."/>
            <person name="Tokishita S."/>
            <person name="Aerts A."/>
            <person name="Arnold G.J."/>
            <person name="Basu M.K."/>
            <person name="Bauer D.J."/>
            <person name="Caceres C.E."/>
            <person name="Carmel L."/>
            <person name="Casola C."/>
            <person name="Choi J.H."/>
            <person name="Detter J.C."/>
            <person name="Dong Q."/>
            <person name="Dusheyko S."/>
            <person name="Eads B.D."/>
            <person name="Frohlich T."/>
            <person name="Geiler-Samerotte K.A."/>
            <person name="Gerlach D."/>
            <person name="Hatcher P."/>
            <person name="Jogdeo S."/>
            <person name="Krijgsveld J."/>
            <person name="Kriventseva E.V."/>
            <person name="Kultz D."/>
            <person name="Laforsch C."/>
            <person name="Lindquist E."/>
            <person name="Lopez J."/>
            <person name="Manak J.R."/>
            <person name="Muller J."/>
            <person name="Pangilinan J."/>
            <person name="Patwardhan R.P."/>
            <person name="Pitluck S."/>
            <person name="Pritham E.J."/>
            <person name="Rechtsteiner A."/>
            <person name="Rho M."/>
            <person name="Rogozin I.B."/>
            <person name="Sakarya O."/>
            <person name="Salamov A."/>
            <person name="Schaack S."/>
            <person name="Shapiro H."/>
            <person name="Shiga Y."/>
            <person name="Skalitzky C."/>
            <person name="Smith Z."/>
            <person name="Souvorov A."/>
            <person name="Sung W."/>
            <person name="Tang Z."/>
            <person name="Tsuchiya D."/>
            <person name="Tu H."/>
            <person name="Vos H."/>
            <person name="Wang M."/>
            <person name="Wolf Y.I."/>
            <person name="Yamagata H."/>
            <person name="Yamada T."/>
            <person name="Ye Y."/>
            <person name="Shaw J.R."/>
            <person name="Andrews J."/>
            <person name="Crease T.J."/>
            <person name="Tang H."/>
            <person name="Lucas S.M."/>
            <person name="Robertson H.M."/>
            <person name="Bork P."/>
            <person name="Koonin E.V."/>
            <person name="Zdobnov E.M."/>
            <person name="Grigoriev I.V."/>
            <person name="Lynch M."/>
            <person name="Boore J.L."/>
        </authorList>
    </citation>
    <scope>NUCLEOTIDE SEQUENCE [LARGE SCALE GENOMIC DNA]</scope>
</reference>
<dbReference type="PANTHER" id="PTHR24416:SF600">
    <property type="entry name" value="PDGF- AND VEGF-RECEPTOR RELATED, ISOFORM J"/>
    <property type="match status" value="1"/>
</dbReference>
<dbReference type="Gene3D" id="1.10.510.10">
    <property type="entry name" value="Transferase(Phosphotransferase) domain 1"/>
    <property type="match status" value="1"/>
</dbReference>
<organism evidence="2 3">
    <name type="scientific">Daphnia pulex</name>
    <name type="common">Water flea</name>
    <dbReference type="NCBI Taxonomy" id="6669"/>
    <lineage>
        <taxon>Eukaryota</taxon>
        <taxon>Metazoa</taxon>
        <taxon>Ecdysozoa</taxon>
        <taxon>Arthropoda</taxon>
        <taxon>Crustacea</taxon>
        <taxon>Branchiopoda</taxon>
        <taxon>Diplostraca</taxon>
        <taxon>Cladocera</taxon>
        <taxon>Anomopoda</taxon>
        <taxon>Daphniidae</taxon>
        <taxon>Daphnia</taxon>
    </lineage>
</organism>
<protein>
    <recommendedName>
        <fullName evidence="1">Protein kinase domain-containing protein</fullName>
    </recommendedName>
</protein>
<dbReference type="SUPFAM" id="SSF56112">
    <property type="entry name" value="Protein kinase-like (PK-like)"/>
    <property type="match status" value="1"/>
</dbReference>
<gene>
    <name evidence="2" type="ORF">DAPPUDRAFT_256719</name>
</gene>
<proteinExistence type="predicted"/>
<dbReference type="PhylomeDB" id="E9HBY0"/>
<evidence type="ECO:0000259" key="1">
    <source>
        <dbReference type="PROSITE" id="PS50011"/>
    </source>
</evidence>
<accession>E9HBY0</accession>
<feature type="domain" description="Protein kinase" evidence="1">
    <location>
        <begin position="1"/>
        <end position="84"/>
    </location>
</feature>
<dbReference type="InterPro" id="IPR000719">
    <property type="entry name" value="Prot_kinase_dom"/>
</dbReference>
<dbReference type="PROSITE" id="PS50011">
    <property type="entry name" value="PROTEIN_KINASE_DOM"/>
    <property type="match status" value="1"/>
</dbReference>